<feature type="compositionally biased region" description="Low complexity" evidence="1">
    <location>
        <begin position="21"/>
        <end position="35"/>
    </location>
</feature>
<evidence type="ECO:0000256" key="1">
    <source>
        <dbReference type="SAM" id="MobiDB-lite"/>
    </source>
</evidence>
<keyword evidence="3" id="KW-1185">Reference proteome</keyword>
<organism evidence="2 3">
    <name type="scientific">Vermiconidia calcicola</name>
    <dbReference type="NCBI Taxonomy" id="1690605"/>
    <lineage>
        <taxon>Eukaryota</taxon>
        <taxon>Fungi</taxon>
        <taxon>Dikarya</taxon>
        <taxon>Ascomycota</taxon>
        <taxon>Pezizomycotina</taxon>
        <taxon>Dothideomycetes</taxon>
        <taxon>Dothideomycetidae</taxon>
        <taxon>Mycosphaerellales</taxon>
        <taxon>Extremaceae</taxon>
        <taxon>Vermiconidia</taxon>
    </lineage>
</organism>
<gene>
    <name evidence="2" type="ORF">LTR25_006164</name>
</gene>
<accession>A0AAV9Q3L7</accession>
<dbReference type="AlphaFoldDB" id="A0AAV9Q3L7"/>
<evidence type="ECO:0008006" key="4">
    <source>
        <dbReference type="Google" id="ProtNLM"/>
    </source>
</evidence>
<evidence type="ECO:0000313" key="2">
    <source>
        <dbReference type="EMBL" id="KAK5535156.1"/>
    </source>
</evidence>
<sequence>MTFLDENRLKKPNTGKRADPDTSGTSGTSGTSDTSDTSDSDNEGISCNCSCLDDVAASVESTADVTPPLGPFDNSPEGLRNYFGRSFPTGATRRPTQGDGLLCGLHAVCGSWRSQMPPELQEEVPSVDALLQILDHPEYLLAQSRDPEQRQNRENFYLDQLALIIKLWADTVPEHKSVVRVGCALGYGPHFQTLSLPGLNDLLKLQAHVLWIHHDHAQSDWDSMNHHEMLEPLHPEDAASDAEAEDAAGQDKAPKLDVKQKRRAQKQLADDNTWRIIDYSHG</sequence>
<evidence type="ECO:0000313" key="3">
    <source>
        <dbReference type="Proteomes" id="UP001345827"/>
    </source>
</evidence>
<feature type="region of interest" description="Disordered" evidence="1">
    <location>
        <begin position="237"/>
        <end position="264"/>
    </location>
</feature>
<protein>
    <recommendedName>
        <fullName evidence="4">Ubiquitinyl hydrolase 1</fullName>
    </recommendedName>
</protein>
<feature type="compositionally biased region" description="Acidic residues" evidence="1">
    <location>
        <begin position="238"/>
        <end position="248"/>
    </location>
</feature>
<proteinExistence type="predicted"/>
<reference evidence="2 3" key="1">
    <citation type="submission" date="2023-06" db="EMBL/GenBank/DDBJ databases">
        <title>Black Yeasts Isolated from many extreme environments.</title>
        <authorList>
            <person name="Coleine C."/>
            <person name="Stajich J.E."/>
            <person name="Selbmann L."/>
        </authorList>
    </citation>
    <scope>NUCLEOTIDE SEQUENCE [LARGE SCALE GENOMIC DNA]</scope>
    <source>
        <strain evidence="2 3">CCFEE 5887</strain>
    </source>
</reference>
<dbReference type="Proteomes" id="UP001345827">
    <property type="component" value="Unassembled WGS sequence"/>
</dbReference>
<comment type="caution">
    <text evidence="2">The sequence shown here is derived from an EMBL/GenBank/DDBJ whole genome shotgun (WGS) entry which is preliminary data.</text>
</comment>
<name>A0AAV9Q3L7_9PEZI</name>
<dbReference type="EMBL" id="JAXLQG010000010">
    <property type="protein sequence ID" value="KAK5535156.1"/>
    <property type="molecule type" value="Genomic_DNA"/>
</dbReference>
<feature type="region of interest" description="Disordered" evidence="1">
    <location>
        <begin position="1"/>
        <end position="42"/>
    </location>
</feature>